<gene>
    <name evidence="1" type="ORF">G3R48_15005</name>
</gene>
<dbReference type="InterPro" id="IPR012347">
    <property type="entry name" value="Ferritin-like"/>
</dbReference>
<dbReference type="PANTHER" id="PTHR42637:SF1">
    <property type="entry name" value="TRNA 2-(METHYLSULFANYL)-N(6)-ISOPENTENYLADENOSINE(37) HYDROXYLASE"/>
    <property type="match status" value="1"/>
</dbReference>
<name>A0ABS5I5H9_9GAMM</name>
<keyword evidence="2" id="KW-1185">Reference proteome</keyword>
<comment type="caution">
    <text evidence="1">The sequence shown here is derived from an EMBL/GenBank/DDBJ whole genome shotgun (WGS) entry which is preliminary data.</text>
</comment>
<evidence type="ECO:0000313" key="1">
    <source>
        <dbReference type="EMBL" id="MBR9729285.1"/>
    </source>
</evidence>
<dbReference type="Proteomes" id="UP000811844">
    <property type="component" value="Unassembled WGS sequence"/>
</dbReference>
<dbReference type="CDD" id="cd07910">
    <property type="entry name" value="MiaE"/>
    <property type="match status" value="1"/>
</dbReference>
<organism evidence="1 2">
    <name type="scientific">Shewanella intestini</name>
    <dbReference type="NCBI Taxonomy" id="2017544"/>
    <lineage>
        <taxon>Bacteria</taxon>
        <taxon>Pseudomonadati</taxon>
        <taxon>Pseudomonadota</taxon>
        <taxon>Gammaproteobacteria</taxon>
        <taxon>Alteromonadales</taxon>
        <taxon>Shewanellaceae</taxon>
        <taxon>Shewanella</taxon>
    </lineage>
</organism>
<sequence>MEKLLAPINQFLSCPTPQQWVTYAAKPEQLNDLLIDHCNCELKAAQTAIFLVRKYAVDKASAEKLLAWSKPYADYVYNKQRDTDAFLQRQAKKNELIGELTCQTSQSISQELVDKMVRLVKEEFHHFEQVLHIMHQRGITYSNRRAGRYAKALMSQVRTYEPAALIDKLIIGAIIEARSCERFAMLAPHLDTELERFYVSLLRSEARHYQDYLSLAQMLSNETIQPRVALLTDFEGQLISQPDEQFNFHSGIPKESIAF</sequence>
<dbReference type="Gene3D" id="1.20.1260.10">
    <property type="match status" value="1"/>
</dbReference>
<evidence type="ECO:0000313" key="2">
    <source>
        <dbReference type="Proteomes" id="UP000811844"/>
    </source>
</evidence>
<dbReference type="PANTHER" id="PTHR42637">
    <property type="entry name" value="TRNA-(MS[2]IO[6]A)-HYDROXYLASE"/>
    <property type="match status" value="1"/>
</dbReference>
<reference evidence="1 2" key="1">
    <citation type="submission" date="2020-02" db="EMBL/GenBank/DDBJ databases">
        <title>Shewanella WXL01 sp. nov., a marine bacterium isolated from green algae in Luhuitou Fringing Reef (Northern South China Sea).</title>
        <authorList>
            <person name="Wang X."/>
        </authorList>
    </citation>
    <scope>NUCLEOTIDE SEQUENCE [LARGE SCALE GENOMIC DNA]</scope>
    <source>
        <strain evidence="1 2">MCCC 1A01895</strain>
    </source>
</reference>
<dbReference type="EMBL" id="JAAIKR010000017">
    <property type="protein sequence ID" value="MBR9729285.1"/>
    <property type="molecule type" value="Genomic_DNA"/>
</dbReference>
<dbReference type="Pfam" id="PF06175">
    <property type="entry name" value="MiaE"/>
    <property type="match status" value="1"/>
</dbReference>
<accession>A0ABS5I5H9</accession>
<dbReference type="InterPro" id="IPR009078">
    <property type="entry name" value="Ferritin-like_SF"/>
</dbReference>
<proteinExistence type="predicted"/>
<dbReference type="InterPro" id="IPR010386">
    <property type="entry name" value="tRNA-Hydrxlase_MiaE"/>
</dbReference>
<dbReference type="PIRSF" id="PIRSF020736">
    <property type="entry name" value="MiaE"/>
    <property type="match status" value="1"/>
</dbReference>
<dbReference type="RefSeq" id="WP_153662290.1">
    <property type="nucleotide sequence ID" value="NZ_JAAIKR010000017.1"/>
</dbReference>
<dbReference type="SUPFAM" id="SSF47240">
    <property type="entry name" value="Ferritin-like"/>
    <property type="match status" value="1"/>
</dbReference>
<dbReference type="NCBIfam" id="NF047790">
    <property type="entry name" value="tRNAmsioHdxaseMiaE"/>
    <property type="match status" value="1"/>
</dbReference>
<protein>
    <submittedName>
        <fullName evidence="1">tRNA-(Ms[2]io[6]A)-hydroxylase</fullName>
    </submittedName>
</protein>